<protein>
    <submittedName>
        <fullName evidence="1">Uncharacterized protein</fullName>
    </submittedName>
</protein>
<name>A0A3P7YET0_HAEPC</name>
<organism evidence="1 2">
    <name type="scientific">Haemonchus placei</name>
    <name type="common">Barber's pole worm</name>
    <dbReference type="NCBI Taxonomy" id="6290"/>
    <lineage>
        <taxon>Eukaryota</taxon>
        <taxon>Metazoa</taxon>
        <taxon>Ecdysozoa</taxon>
        <taxon>Nematoda</taxon>
        <taxon>Chromadorea</taxon>
        <taxon>Rhabditida</taxon>
        <taxon>Rhabditina</taxon>
        <taxon>Rhabditomorpha</taxon>
        <taxon>Strongyloidea</taxon>
        <taxon>Trichostrongylidae</taxon>
        <taxon>Haemonchus</taxon>
    </lineage>
</organism>
<dbReference type="OrthoDB" id="5786875at2759"/>
<evidence type="ECO:0000313" key="2">
    <source>
        <dbReference type="Proteomes" id="UP000268014"/>
    </source>
</evidence>
<dbReference type="AlphaFoldDB" id="A0A3P7YET0"/>
<dbReference type="Proteomes" id="UP000268014">
    <property type="component" value="Unassembled WGS sequence"/>
</dbReference>
<sequence>MQPSTSIFPRTPIHISCQPLYGLEKQVLYGLQDPDEIQWFPEVTLLINRFFLRNLFKRVIILKRSLMIYKASALQYRTFFSLT</sequence>
<evidence type="ECO:0000313" key="1">
    <source>
        <dbReference type="EMBL" id="VDO35655.1"/>
    </source>
</evidence>
<accession>A0A3P7YET0</accession>
<gene>
    <name evidence="1" type="ORF">HPLM_LOCUS8721</name>
</gene>
<keyword evidence="2" id="KW-1185">Reference proteome</keyword>
<reference evidence="1 2" key="1">
    <citation type="submission" date="2018-11" db="EMBL/GenBank/DDBJ databases">
        <authorList>
            <consortium name="Pathogen Informatics"/>
        </authorList>
    </citation>
    <scope>NUCLEOTIDE SEQUENCE [LARGE SCALE GENOMIC DNA]</scope>
    <source>
        <strain evidence="1 2">MHpl1</strain>
    </source>
</reference>
<dbReference type="EMBL" id="UZAF01016918">
    <property type="protein sequence ID" value="VDO35655.1"/>
    <property type="molecule type" value="Genomic_DNA"/>
</dbReference>
<proteinExistence type="predicted"/>